<reference evidence="2 3" key="1">
    <citation type="journal article" date="2012" name="J. Bacteriol.">
        <title>Complete Genome Sequence of the Thermophilic, Piezophilic, Heterotrophic Bacterium Marinitoga piezophila KA3.</title>
        <authorList>
            <person name="Lucas S."/>
            <person name="Han J."/>
            <person name="Lapidus A."/>
            <person name="Cheng J.F."/>
            <person name="Goodwin L.A."/>
            <person name="Pitluck S."/>
            <person name="Peters L."/>
            <person name="Mikhailova N."/>
            <person name="Teshima H."/>
            <person name="Detter J.C."/>
            <person name="Han C."/>
            <person name="Tapia R."/>
            <person name="Land M."/>
            <person name="Hauser L."/>
            <person name="Kyrpides N.C."/>
            <person name="Ivanova N."/>
            <person name="Pagani I."/>
            <person name="Vannier P."/>
            <person name="Oger P."/>
            <person name="Bartlett D.H."/>
            <person name="Noll K.M."/>
            <person name="Woyke T."/>
            <person name="Jebbar M."/>
        </authorList>
    </citation>
    <scope>NUCLEOTIDE SEQUENCE [LARGE SCALE GENOMIC DNA]</scope>
    <source>
        <strain evidence="3">DSM 14283 / JCM 11233 / KA3</strain>
    </source>
</reference>
<dbReference type="HOGENOM" id="CLU_098612_0_0_0"/>
<sequence>MLKIFNQIKTGIELEFKGMRMFKFQIFVSMILIPFSYLIIVLLNKNSNIDYLISGFMVSMMIGTYFGILSLRVSNLMQTEVIELYTIFSVSKTVIVISMGITYFLLTLPIFGISYIFMISNNTEKFLSTLVPLLIGNIFLILISITIGLKVRNYYTLMGIMPLVSYILIIISPIYYQIKTQNIIVKSLLFLNPITHILNILRVGLNESYIIFSSKYSYGIIIIISLWLIFYINKKLKDIYILEKIF</sequence>
<feature type="transmembrane region" description="Helical" evidence="1">
    <location>
        <begin position="93"/>
        <end position="118"/>
    </location>
</feature>
<accession>H2J7K2</accession>
<dbReference type="eggNOG" id="COG0842">
    <property type="taxonomic scope" value="Bacteria"/>
</dbReference>
<dbReference type="EMBL" id="CP003257">
    <property type="protein sequence ID" value="AEX85343.1"/>
    <property type="molecule type" value="Genomic_DNA"/>
</dbReference>
<feature type="transmembrane region" description="Helical" evidence="1">
    <location>
        <begin position="130"/>
        <end position="149"/>
    </location>
</feature>
<protein>
    <recommendedName>
        <fullName evidence="4">ABC-2 type transporter domain-containing protein</fullName>
    </recommendedName>
</protein>
<reference evidence="3" key="2">
    <citation type="submission" date="2012-01" db="EMBL/GenBank/DDBJ databases">
        <title>Complete sequence of chromosome of Marinitoga piezophila KA3.</title>
        <authorList>
            <person name="Lucas S."/>
            <person name="Han J."/>
            <person name="Lapidus A."/>
            <person name="Cheng J.-F."/>
            <person name="Goodwin L."/>
            <person name="Pitluck S."/>
            <person name="Peters L."/>
            <person name="Mikhailova N."/>
            <person name="Teshima H."/>
            <person name="Detter J.C."/>
            <person name="Han C."/>
            <person name="Tapia R."/>
            <person name="Land M."/>
            <person name="Hauser L."/>
            <person name="Kyrpides N."/>
            <person name="Ivanova N."/>
            <person name="Pagani I."/>
            <person name="Jebbar M."/>
            <person name="Vannier P."/>
            <person name="Oger P."/>
            <person name="Cario A."/>
            <person name="Bartlett D."/>
            <person name="Noll K.M."/>
            <person name="Woyke T."/>
        </authorList>
    </citation>
    <scope>NUCLEOTIDE SEQUENCE [LARGE SCALE GENOMIC DNA]</scope>
    <source>
        <strain evidence="3">DSM 14283 / JCM 11233 / KA3</strain>
    </source>
</reference>
<evidence type="ECO:0008006" key="4">
    <source>
        <dbReference type="Google" id="ProtNLM"/>
    </source>
</evidence>
<name>H2J7K2_MARPK</name>
<keyword evidence="1" id="KW-0812">Transmembrane</keyword>
<keyword evidence="1" id="KW-1133">Transmembrane helix</keyword>
<feature type="transmembrane region" description="Helical" evidence="1">
    <location>
        <begin position="183"/>
        <end position="204"/>
    </location>
</feature>
<evidence type="ECO:0000256" key="1">
    <source>
        <dbReference type="SAM" id="Phobius"/>
    </source>
</evidence>
<dbReference type="STRING" id="443254.Marpi_0930"/>
<feature type="transmembrane region" description="Helical" evidence="1">
    <location>
        <begin position="51"/>
        <end position="73"/>
    </location>
</feature>
<evidence type="ECO:0000313" key="2">
    <source>
        <dbReference type="EMBL" id="AEX85343.1"/>
    </source>
</evidence>
<gene>
    <name evidence="2" type="ordered locus">Marpi_0930</name>
</gene>
<keyword evidence="1" id="KW-0472">Membrane</keyword>
<dbReference type="Proteomes" id="UP000007161">
    <property type="component" value="Chromosome"/>
</dbReference>
<feature type="transmembrane region" description="Helical" evidence="1">
    <location>
        <begin position="216"/>
        <end position="233"/>
    </location>
</feature>
<evidence type="ECO:0000313" key="3">
    <source>
        <dbReference type="Proteomes" id="UP000007161"/>
    </source>
</evidence>
<dbReference type="AlphaFoldDB" id="H2J7K2"/>
<organism evidence="2 3">
    <name type="scientific">Marinitoga piezophila (strain DSM 14283 / JCM 11233 / KA3)</name>
    <dbReference type="NCBI Taxonomy" id="443254"/>
    <lineage>
        <taxon>Bacteria</taxon>
        <taxon>Thermotogati</taxon>
        <taxon>Thermotogota</taxon>
        <taxon>Thermotogae</taxon>
        <taxon>Petrotogales</taxon>
        <taxon>Petrotogaceae</taxon>
        <taxon>Marinitoga</taxon>
    </lineage>
</organism>
<keyword evidence="3" id="KW-1185">Reference proteome</keyword>
<proteinExistence type="predicted"/>
<feature type="transmembrane region" description="Helical" evidence="1">
    <location>
        <begin position="24"/>
        <end position="44"/>
    </location>
</feature>
<feature type="transmembrane region" description="Helical" evidence="1">
    <location>
        <begin position="155"/>
        <end position="176"/>
    </location>
</feature>
<dbReference type="KEGG" id="mpz:Marpi_0930"/>